<reference evidence="2" key="1">
    <citation type="journal article" date="2019" name="Int. J. Syst. Evol. Microbiol.">
        <title>The Global Catalogue of Microorganisms (GCM) 10K type strain sequencing project: providing services to taxonomists for standard genome sequencing and annotation.</title>
        <authorList>
            <consortium name="The Broad Institute Genomics Platform"/>
            <consortium name="The Broad Institute Genome Sequencing Center for Infectious Disease"/>
            <person name="Wu L."/>
            <person name="Ma J."/>
        </authorList>
    </citation>
    <scope>NUCLEOTIDE SEQUENCE [LARGE SCALE GENOMIC DNA]</scope>
    <source>
        <strain evidence="2">CGMCC 1.12151</strain>
    </source>
</reference>
<name>A0ABV9M9V7_9BACL</name>
<comment type="caution">
    <text evidence="1">The sequence shown here is derived from an EMBL/GenBank/DDBJ whole genome shotgun (WGS) entry which is preliminary data.</text>
</comment>
<organism evidence="1 2">
    <name type="scientific">Planococcus dechangensis</name>
    <dbReference type="NCBI Taxonomy" id="1176255"/>
    <lineage>
        <taxon>Bacteria</taxon>
        <taxon>Bacillati</taxon>
        <taxon>Bacillota</taxon>
        <taxon>Bacilli</taxon>
        <taxon>Bacillales</taxon>
        <taxon>Caryophanaceae</taxon>
        <taxon>Planococcus</taxon>
    </lineage>
</organism>
<dbReference type="Proteomes" id="UP001595932">
    <property type="component" value="Unassembled WGS sequence"/>
</dbReference>
<sequence length="49" mass="5349">MNEQSHWWEPIFTGTLELGVNKEKLGTANEESILYLGAAATPDQAAQTS</sequence>
<evidence type="ECO:0000313" key="2">
    <source>
        <dbReference type="Proteomes" id="UP001595932"/>
    </source>
</evidence>
<dbReference type="RefSeq" id="WP_377277933.1">
    <property type="nucleotide sequence ID" value="NZ_JBHSGL010000005.1"/>
</dbReference>
<gene>
    <name evidence="1" type="ORF">ACFO5U_07150</name>
</gene>
<accession>A0ABV9M9V7</accession>
<protein>
    <submittedName>
        <fullName evidence="1">Uncharacterized protein</fullName>
    </submittedName>
</protein>
<proteinExistence type="predicted"/>
<dbReference type="EMBL" id="JBHSGL010000005">
    <property type="protein sequence ID" value="MFC4712627.1"/>
    <property type="molecule type" value="Genomic_DNA"/>
</dbReference>
<evidence type="ECO:0000313" key="1">
    <source>
        <dbReference type="EMBL" id="MFC4712627.1"/>
    </source>
</evidence>
<keyword evidence="2" id="KW-1185">Reference proteome</keyword>